<evidence type="ECO:0000256" key="2">
    <source>
        <dbReference type="ARBA" id="ARBA00006490"/>
    </source>
</evidence>
<organism evidence="10 11">
    <name type="scientific">Rathayibacter rathayi</name>
    <name type="common">Corynebacterium rathayi</name>
    <dbReference type="NCBI Taxonomy" id="33887"/>
    <lineage>
        <taxon>Bacteria</taxon>
        <taxon>Bacillati</taxon>
        <taxon>Actinomycetota</taxon>
        <taxon>Actinomycetes</taxon>
        <taxon>Micrococcales</taxon>
        <taxon>Microbacteriaceae</taxon>
        <taxon>Rathayibacter</taxon>
    </lineage>
</organism>
<evidence type="ECO:0000256" key="6">
    <source>
        <dbReference type="ARBA" id="ARBA00023004"/>
    </source>
</evidence>
<dbReference type="Proteomes" id="UP000237881">
    <property type="component" value="Unassembled WGS sequence"/>
</dbReference>
<keyword evidence="4" id="KW-0479">Metal-binding</keyword>
<evidence type="ECO:0000313" key="10">
    <source>
        <dbReference type="EMBL" id="PPF15310.1"/>
    </source>
</evidence>
<dbReference type="GO" id="GO:0051536">
    <property type="term" value="F:iron-sulfur cluster binding"/>
    <property type="evidence" value="ECO:0007669"/>
    <property type="project" value="UniProtKB-KW"/>
</dbReference>
<dbReference type="AlphaFoldDB" id="A0ABD6WAE0"/>
<dbReference type="InterPro" id="IPR000192">
    <property type="entry name" value="Aminotrans_V_dom"/>
</dbReference>
<accession>A0ABD6WAE0</accession>
<dbReference type="InterPro" id="IPR015424">
    <property type="entry name" value="PyrdxlP-dep_Trfase"/>
</dbReference>
<dbReference type="EMBL" id="PSUL01000005">
    <property type="protein sequence ID" value="PPF15310.1"/>
    <property type="molecule type" value="Genomic_DNA"/>
</dbReference>
<dbReference type="GO" id="GO:0031071">
    <property type="term" value="F:cysteine desulfurase activity"/>
    <property type="evidence" value="ECO:0007669"/>
    <property type="project" value="UniProtKB-EC"/>
</dbReference>
<evidence type="ECO:0000256" key="3">
    <source>
        <dbReference type="ARBA" id="ARBA00022679"/>
    </source>
</evidence>
<proteinExistence type="inferred from homology"/>
<dbReference type="GO" id="GO:0046872">
    <property type="term" value="F:metal ion binding"/>
    <property type="evidence" value="ECO:0007669"/>
    <property type="project" value="UniProtKB-KW"/>
</dbReference>
<dbReference type="InterPro" id="IPR015421">
    <property type="entry name" value="PyrdxlP-dep_Trfase_major"/>
</dbReference>
<dbReference type="Gene3D" id="3.90.1150.10">
    <property type="entry name" value="Aspartate Aminotransferase, domain 1"/>
    <property type="match status" value="1"/>
</dbReference>
<dbReference type="PANTHER" id="PTHR11601:SF34">
    <property type="entry name" value="CYSTEINE DESULFURASE"/>
    <property type="match status" value="1"/>
</dbReference>
<dbReference type="SUPFAM" id="SSF53383">
    <property type="entry name" value="PLP-dependent transferases"/>
    <property type="match status" value="1"/>
</dbReference>
<evidence type="ECO:0000313" key="11">
    <source>
        <dbReference type="Proteomes" id="UP000237881"/>
    </source>
</evidence>
<evidence type="ECO:0000256" key="1">
    <source>
        <dbReference type="ARBA" id="ARBA00001933"/>
    </source>
</evidence>
<keyword evidence="7" id="KW-0411">Iron-sulfur</keyword>
<comment type="catalytic activity">
    <reaction evidence="8">
        <text>(sulfur carrier)-H + L-cysteine = (sulfur carrier)-SH + L-alanine</text>
        <dbReference type="Rhea" id="RHEA:43892"/>
        <dbReference type="Rhea" id="RHEA-COMP:14737"/>
        <dbReference type="Rhea" id="RHEA-COMP:14739"/>
        <dbReference type="ChEBI" id="CHEBI:29917"/>
        <dbReference type="ChEBI" id="CHEBI:35235"/>
        <dbReference type="ChEBI" id="CHEBI:57972"/>
        <dbReference type="ChEBI" id="CHEBI:64428"/>
        <dbReference type="EC" id="2.8.1.7"/>
    </reaction>
</comment>
<keyword evidence="3" id="KW-0808">Transferase</keyword>
<reference evidence="10 11" key="1">
    <citation type="submission" date="2018-02" db="EMBL/GenBank/DDBJ databases">
        <title>Bacteriophage NCPPB3778 and a type I-E CRISPR drive the evolution of the US Biological Select Agent, Rathayibacter toxicus.</title>
        <authorList>
            <person name="Davis E.W.II."/>
            <person name="Tabima J.F."/>
            <person name="Weisberg A.J."/>
            <person name="Lopes L.D."/>
            <person name="Wiseman M.S."/>
            <person name="Wiseman M.S."/>
            <person name="Pupko T."/>
            <person name="Belcher M.S."/>
            <person name="Sechler A.J."/>
            <person name="Tancos M.A."/>
            <person name="Schroeder B.K."/>
            <person name="Murray T.D."/>
            <person name="Luster D.G."/>
            <person name="Schneider W.L."/>
            <person name="Rogers E."/>
            <person name="Andreote F.D."/>
            <person name="Grunwald N.J."/>
            <person name="Putnam M.L."/>
            <person name="Chang J.H."/>
        </authorList>
    </citation>
    <scope>NUCLEOTIDE SEQUENCE [LARGE SCALE GENOMIC DNA]</scope>
    <source>
        <strain evidence="10 11">AY1I9</strain>
    </source>
</reference>
<comment type="caution">
    <text evidence="10">The sequence shown here is derived from an EMBL/GenBank/DDBJ whole genome shotgun (WGS) entry which is preliminary data.</text>
</comment>
<comment type="cofactor">
    <cofactor evidence="1">
        <name>pyridoxal 5'-phosphate</name>
        <dbReference type="ChEBI" id="CHEBI:597326"/>
    </cofactor>
</comment>
<dbReference type="Pfam" id="PF00266">
    <property type="entry name" value="Aminotran_5"/>
    <property type="match status" value="1"/>
</dbReference>
<keyword evidence="6" id="KW-0408">Iron</keyword>
<evidence type="ECO:0000256" key="8">
    <source>
        <dbReference type="ARBA" id="ARBA00050776"/>
    </source>
</evidence>
<dbReference type="InterPro" id="IPR016454">
    <property type="entry name" value="Cysteine_dSase"/>
</dbReference>
<dbReference type="PANTHER" id="PTHR11601">
    <property type="entry name" value="CYSTEINE DESULFURYLASE FAMILY MEMBER"/>
    <property type="match status" value="1"/>
</dbReference>
<feature type="domain" description="Aminotransferase class V" evidence="9">
    <location>
        <begin position="24"/>
        <end position="405"/>
    </location>
</feature>
<dbReference type="InterPro" id="IPR015422">
    <property type="entry name" value="PyrdxlP-dep_Trfase_small"/>
</dbReference>
<dbReference type="PIRSF" id="PIRSF005572">
    <property type="entry name" value="NifS"/>
    <property type="match status" value="1"/>
</dbReference>
<gene>
    <name evidence="10" type="ORF">C5C04_03500</name>
</gene>
<protein>
    <submittedName>
        <fullName evidence="10">Cysteine desulfurase NifS</fullName>
    </submittedName>
</protein>
<evidence type="ECO:0000256" key="7">
    <source>
        <dbReference type="ARBA" id="ARBA00023014"/>
    </source>
</evidence>
<evidence type="ECO:0000259" key="9">
    <source>
        <dbReference type="Pfam" id="PF00266"/>
    </source>
</evidence>
<evidence type="ECO:0000256" key="4">
    <source>
        <dbReference type="ARBA" id="ARBA00022723"/>
    </source>
</evidence>
<sequence>MRLTVVTGTTSLPAPDAERRNAVIYLDHAATTPLRASALAAFADASAHAGNPSSVHGSGQQARRRLEDARSALAGVLGCEPVEVILTAGGTEAINLGIKGLFWQRRAEDPARLRILVAEGEHQATLDSASWLDEHEGARIDWLPLEDEGTLRPETLAAALAEDPGSVALVTVLWVNNEIGTINPIEELAAVCAVAGVPLHVDAVAALGHLPLRIAEVRRASESRDGAGLVAVSVSGHKVGGPIATGALVLARDARVVPVMHGGGQQRGVRSGTQDMPGAAAFAAAAVEADAELSAEAVRLAALRDRLVAGILAAVPGATLTGPALDSGRRVANNAHLAFPGAQGDSLLFLLDTAGVSVSTGSACTAGIPEPSHVVLALGRSEDEARGVLRMTLGHTSTDADVDALLAALPDAYARAARAGLSNRAVLPT</sequence>
<keyword evidence="5" id="KW-0663">Pyridoxal phosphate</keyword>
<name>A0ABD6WAE0_RATRA</name>
<evidence type="ECO:0000256" key="5">
    <source>
        <dbReference type="ARBA" id="ARBA00022898"/>
    </source>
</evidence>
<comment type="similarity">
    <text evidence="2">Belongs to the class-V pyridoxal-phosphate-dependent aminotransferase family. NifS/IscS subfamily.</text>
</comment>
<dbReference type="Gene3D" id="1.10.260.50">
    <property type="match status" value="1"/>
</dbReference>
<dbReference type="Gene3D" id="3.40.640.10">
    <property type="entry name" value="Type I PLP-dependent aspartate aminotransferase-like (Major domain)"/>
    <property type="match status" value="1"/>
</dbReference>